<dbReference type="SUPFAM" id="SSF55021">
    <property type="entry name" value="ACT-like"/>
    <property type="match status" value="1"/>
</dbReference>
<reference evidence="3 4" key="1">
    <citation type="submission" date="2018-11" db="EMBL/GenBank/DDBJ databases">
        <title>Genome assembly of Steccherinum ochraceum LE-BIN_3174, the white-rot fungus of the Steccherinaceae family (The Residual Polyporoid clade, Polyporales, Basidiomycota).</title>
        <authorList>
            <person name="Fedorova T.V."/>
            <person name="Glazunova O.A."/>
            <person name="Landesman E.O."/>
            <person name="Moiseenko K.V."/>
            <person name="Psurtseva N.V."/>
            <person name="Savinova O.S."/>
            <person name="Shakhova N.V."/>
            <person name="Tyazhelova T.V."/>
            <person name="Vasina D.V."/>
        </authorList>
    </citation>
    <scope>NUCLEOTIDE SEQUENCE [LARGE SCALE GENOMIC DNA]</scope>
    <source>
        <strain evidence="3 4">LE-BIN_3174</strain>
    </source>
</reference>
<dbReference type="OrthoDB" id="58529at2759"/>
<feature type="compositionally biased region" description="Basic and acidic residues" evidence="1">
    <location>
        <begin position="534"/>
        <end position="543"/>
    </location>
</feature>
<feature type="compositionally biased region" description="Basic and acidic residues" evidence="1">
    <location>
        <begin position="238"/>
        <end position="247"/>
    </location>
</feature>
<dbReference type="AlphaFoldDB" id="A0A4R0RK95"/>
<organism evidence="3 4">
    <name type="scientific">Steccherinum ochraceum</name>
    <dbReference type="NCBI Taxonomy" id="92696"/>
    <lineage>
        <taxon>Eukaryota</taxon>
        <taxon>Fungi</taxon>
        <taxon>Dikarya</taxon>
        <taxon>Basidiomycota</taxon>
        <taxon>Agaricomycotina</taxon>
        <taxon>Agaricomycetes</taxon>
        <taxon>Polyporales</taxon>
        <taxon>Steccherinaceae</taxon>
        <taxon>Steccherinum</taxon>
    </lineage>
</organism>
<feature type="domain" description="CASTOR ACT" evidence="2">
    <location>
        <begin position="101"/>
        <end position="163"/>
    </location>
</feature>
<dbReference type="Pfam" id="PF13840">
    <property type="entry name" value="ACT_7"/>
    <property type="match status" value="1"/>
</dbReference>
<evidence type="ECO:0000313" key="4">
    <source>
        <dbReference type="Proteomes" id="UP000292702"/>
    </source>
</evidence>
<feature type="region of interest" description="Disordered" evidence="1">
    <location>
        <begin position="522"/>
        <end position="554"/>
    </location>
</feature>
<keyword evidence="4" id="KW-1185">Reference proteome</keyword>
<dbReference type="EMBL" id="RWJN01000093">
    <property type="protein sequence ID" value="TCD67552.1"/>
    <property type="molecule type" value="Genomic_DNA"/>
</dbReference>
<dbReference type="InterPro" id="IPR027795">
    <property type="entry name" value="CASTOR_ACT_dom"/>
</dbReference>
<feature type="region of interest" description="Disordered" evidence="1">
    <location>
        <begin position="223"/>
        <end position="263"/>
    </location>
</feature>
<dbReference type="GO" id="GO:0046394">
    <property type="term" value="P:carboxylic acid biosynthetic process"/>
    <property type="evidence" value="ECO:0007669"/>
    <property type="project" value="UniProtKB-ARBA"/>
</dbReference>
<dbReference type="GO" id="GO:0006520">
    <property type="term" value="P:amino acid metabolic process"/>
    <property type="evidence" value="ECO:0007669"/>
    <property type="project" value="UniProtKB-ARBA"/>
</dbReference>
<feature type="compositionally biased region" description="Basic and acidic residues" evidence="1">
    <location>
        <begin position="466"/>
        <end position="477"/>
    </location>
</feature>
<dbReference type="InterPro" id="IPR045865">
    <property type="entry name" value="ACT-like_dom_sf"/>
</dbReference>
<accession>A0A4R0RK95</accession>
<dbReference type="PANTHER" id="PTHR31131:SF6">
    <property type="entry name" value="CASTOR ACT DOMAIN-CONTAINING PROTEIN"/>
    <property type="match status" value="1"/>
</dbReference>
<evidence type="ECO:0000259" key="2">
    <source>
        <dbReference type="Pfam" id="PF13840"/>
    </source>
</evidence>
<feature type="region of interest" description="Disordered" evidence="1">
    <location>
        <begin position="302"/>
        <end position="336"/>
    </location>
</feature>
<dbReference type="Gene3D" id="3.30.2130.10">
    <property type="entry name" value="VC0802-like"/>
    <property type="match status" value="2"/>
</dbReference>
<evidence type="ECO:0000313" key="3">
    <source>
        <dbReference type="EMBL" id="TCD67552.1"/>
    </source>
</evidence>
<feature type="region of interest" description="Disordered" evidence="1">
    <location>
        <begin position="351"/>
        <end position="480"/>
    </location>
</feature>
<dbReference type="Proteomes" id="UP000292702">
    <property type="component" value="Unassembled WGS sequence"/>
</dbReference>
<gene>
    <name evidence="3" type="ORF">EIP91_012249</name>
</gene>
<sequence length="616" mass="67160">MTDSATISLLPVSLSIVHVPRSRIHGLFHPLLRQLLLPSPAFLSLTCNELELSIFAEHHVLRDFEPIAKKDARKLLARNTTRDRDTKHHRKTEWEPVEFSAERWNVLQIDSHSDEHNNSGARIHELSAPLAAAGISILYQSSYMSDFIFVKEYRLHEVMSLLASAGFDLYSSDPDNLTSQVSAFASPTLSPLMGSADDTSSIHLLDLGAPAIVHTISTESGAVFTRSRSSTDTSSTDRSPEVTKDGKPLFPRGQSHSPSGCEVRILDPDLTSIGLSDDTADMWTTKIIKLLAYPDMISVSDNTRHRNTTRSPRSSRDHLRHTSPISGLPSSPLNELESITGMLGDHIRVLGTPDIESDSSGSLTDGTTRDGDGPYTPRDSGPQSPAEPLFDLEGQKAWDDGVLGSGKADGTGEEEGYFPSVAKTTTTTNGDDEDERSQRPKLAGIDTVTPTAEKPVQESPQSATRSRSESASSHDDSYSDPIVPFFSFTRTPEGSSLTASVALLAALFPPNERHMVSCGGELDILDSRTGSPERSSRSEGRGDDADEEEAEPSSTLKCLQIDLRKFGLDKHGLVCRFSRTLDENGINHMYSSTYKTANLLVDKASAWRAQALLRSC</sequence>
<proteinExistence type="predicted"/>
<feature type="compositionally biased region" description="Low complexity" evidence="1">
    <location>
        <begin position="225"/>
        <end position="237"/>
    </location>
</feature>
<protein>
    <recommendedName>
        <fullName evidence="2">CASTOR ACT domain-containing protein</fullName>
    </recommendedName>
</protein>
<evidence type="ECO:0000256" key="1">
    <source>
        <dbReference type="SAM" id="MobiDB-lite"/>
    </source>
</evidence>
<dbReference type="PANTHER" id="PTHR31131">
    <property type="entry name" value="CHROMOSOME 1, WHOLE GENOME SHOTGUN SEQUENCE"/>
    <property type="match status" value="1"/>
</dbReference>
<feature type="compositionally biased region" description="Polar residues" evidence="1">
    <location>
        <begin position="323"/>
        <end position="333"/>
    </location>
</feature>
<dbReference type="InterPro" id="IPR051719">
    <property type="entry name" value="CASTOR_mTORC1"/>
</dbReference>
<comment type="caution">
    <text evidence="3">The sequence shown here is derived from an EMBL/GenBank/DDBJ whole genome shotgun (WGS) entry which is preliminary data.</text>
</comment>
<name>A0A4R0RK95_9APHY</name>